<dbReference type="InterPro" id="IPR036021">
    <property type="entry name" value="Tungsten_al_ferr_oxy-like_C"/>
</dbReference>
<dbReference type="PANTHER" id="PTHR30038">
    <property type="entry name" value="ALDEHYDE FERREDOXIN OXIDOREDUCTASE"/>
    <property type="match status" value="1"/>
</dbReference>
<dbReference type="Proteomes" id="UP001056425">
    <property type="component" value="Chromosome"/>
</dbReference>
<comment type="similarity">
    <text evidence="2">Belongs to the AOR/FOR family.</text>
</comment>
<evidence type="ECO:0000256" key="3">
    <source>
        <dbReference type="ARBA" id="ARBA00022485"/>
    </source>
</evidence>
<evidence type="ECO:0000256" key="9">
    <source>
        <dbReference type="ARBA" id="ARBA00049934"/>
    </source>
</evidence>
<gene>
    <name evidence="11" type="ORF">K1720_00760</name>
</gene>
<evidence type="ECO:0000256" key="5">
    <source>
        <dbReference type="ARBA" id="ARBA00023002"/>
    </source>
</evidence>
<feature type="domain" description="Aldehyde ferredoxin oxidoreductase N-terminal" evidence="10">
    <location>
        <begin position="18"/>
        <end position="220"/>
    </location>
</feature>
<dbReference type="Pfam" id="PF02730">
    <property type="entry name" value="AFOR_N"/>
    <property type="match status" value="1"/>
</dbReference>
<dbReference type="PANTHER" id="PTHR30038:SF7">
    <property type="entry name" value="TUNGSTEN-CONTAINING GLYCERALDEHYDE-3-PHOSPHATE:FERREDOXIN OXIDOREDUCTASE"/>
    <property type="match status" value="1"/>
</dbReference>
<reference evidence="11 12" key="1">
    <citation type="submission" date="2021-08" db="EMBL/GenBank/DDBJ databases">
        <title>Thermococcus onnuriiensis IOH2.</title>
        <authorList>
            <person name="Park Y.-J."/>
        </authorList>
    </citation>
    <scope>NUCLEOTIDE SEQUENCE [LARGE SCALE GENOMIC DNA]</scope>
    <source>
        <strain evidence="11 12">IOH2</strain>
    </source>
</reference>
<evidence type="ECO:0000313" key="11">
    <source>
        <dbReference type="EMBL" id="USH00052.1"/>
    </source>
</evidence>
<dbReference type="InterPro" id="IPR013984">
    <property type="entry name" value="Ald_Fedxn_OxRdtase_dom2"/>
</dbReference>
<keyword evidence="12" id="KW-1185">Reference proteome</keyword>
<dbReference type="GeneID" id="72776829"/>
<dbReference type="GO" id="GO:0009055">
    <property type="term" value="F:electron transfer activity"/>
    <property type="evidence" value="ECO:0007669"/>
    <property type="project" value="InterPro"/>
</dbReference>
<organism evidence="11 12">
    <name type="scientific">Thermococcus argininiproducens</name>
    <dbReference type="NCBI Taxonomy" id="2866384"/>
    <lineage>
        <taxon>Archaea</taxon>
        <taxon>Methanobacteriati</taxon>
        <taxon>Methanobacteriota</taxon>
        <taxon>Thermococci</taxon>
        <taxon>Thermococcales</taxon>
        <taxon>Thermococcaceae</taxon>
        <taxon>Thermococcus</taxon>
    </lineage>
</organism>
<keyword evidence="5" id="KW-0560">Oxidoreductase</keyword>
<dbReference type="GO" id="GO:0051539">
    <property type="term" value="F:4 iron, 4 sulfur cluster binding"/>
    <property type="evidence" value="ECO:0007669"/>
    <property type="project" value="UniProtKB-KW"/>
</dbReference>
<proteinExistence type="inferred from homology"/>
<keyword evidence="4" id="KW-0479">Metal-binding</keyword>
<evidence type="ECO:0000256" key="8">
    <source>
        <dbReference type="ARBA" id="ARBA00023245"/>
    </source>
</evidence>
<dbReference type="InterPro" id="IPR013985">
    <property type="entry name" value="Ald_Fedxn_OxRdtase_dom3"/>
</dbReference>
<dbReference type="Gene3D" id="1.10.569.10">
    <property type="entry name" value="Aldehyde Ferredoxin Oxidoreductase Protein, subunit A, domain 2"/>
    <property type="match status" value="1"/>
</dbReference>
<dbReference type="AlphaFoldDB" id="A0A9E7MB85"/>
<dbReference type="InterPro" id="IPR013983">
    <property type="entry name" value="Ald_Fedxn_OxRdtase_N"/>
</dbReference>
<sequence>MKFLMEEGYMSIHIEGGYAGKTLWVDLSKNKILTKDLDPELAVKYIGGRGFVAKLLFDLVDPERDPLDPKNPLVFATGPLSGIAPASGRFTVGARSPATGIHGDSNSGGDFAMELKHAGYDFIVITGKAQEPVYLSIQDDNVEIKSARDLWGLTTHETFDHLREKEGDRNIKAVTIGPAGENLVATAAIIETESRAAARAGMGAVMGSKNLKAISVRGTKDIKLADYEAWKEAFEELLQVFLDDPMTSQVGRLLGSNFLHRVHSAHGTLIIENGHRGYATEEELEKVSAETILKYHVKGRSCFLCPIACTRSIHMKSEKYGIIKGRGPEYYSIQSLTYRAGGWDTEAGIYLNKLCDAYGIDATTLPSNIAFAIDLYENGIITKEQVGGLELTWGNFEAIEEIIKSVAYRKGKIGELFAKSTKELIKEFGPESEWYALEVKGLTMPSNDPRAGNVYNMRYAIATRGADHLRVSVLSSGRSLKWDELPEDEAMRVFVHFETYVTLVNLFEVCNWAYSSYTSTPEIAEVKEKGMFRIYNAATGLNLTPEDFAKAAHRTILTERAENVRYGLRREHDYLPRRVFEEPLPVNEKGDTKIFPREKFEKLLDAYYALRGLDPKTTVPKPQILRELELHEIEEDLRKRGLIKEGEE</sequence>
<evidence type="ECO:0000256" key="4">
    <source>
        <dbReference type="ARBA" id="ARBA00022723"/>
    </source>
</evidence>
<dbReference type="EMBL" id="CP080572">
    <property type="protein sequence ID" value="USH00052.1"/>
    <property type="molecule type" value="Genomic_DNA"/>
</dbReference>
<dbReference type="InterPro" id="IPR051919">
    <property type="entry name" value="W-dependent_AOR"/>
</dbReference>
<dbReference type="GO" id="GO:0016625">
    <property type="term" value="F:oxidoreductase activity, acting on the aldehyde or oxo group of donors, iron-sulfur protein as acceptor"/>
    <property type="evidence" value="ECO:0007669"/>
    <property type="project" value="InterPro"/>
</dbReference>
<dbReference type="SUPFAM" id="SSF48310">
    <property type="entry name" value="Aldehyde ferredoxin oxidoreductase, C-terminal domains"/>
    <property type="match status" value="1"/>
</dbReference>
<dbReference type="SUPFAM" id="SSF56228">
    <property type="entry name" value="Aldehyde ferredoxin oxidoreductase, N-terminal domain"/>
    <property type="match status" value="1"/>
</dbReference>
<keyword evidence="7" id="KW-0411">Iron-sulfur</keyword>
<keyword evidence="6" id="KW-0408">Iron</keyword>
<evidence type="ECO:0000256" key="6">
    <source>
        <dbReference type="ARBA" id="ARBA00023004"/>
    </source>
</evidence>
<evidence type="ECO:0000313" key="12">
    <source>
        <dbReference type="Proteomes" id="UP001056425"/>
    </source>
</evidence>
<evidence type="ECO:0000256" key="2">
    <source>
        <dbReference type="ARBA" id="ARBA00011032"/>
    </source>
</evidence>
<dbReference type="InterPro" id="IPR036503">
    <property type="entry name" value="Ald_Fedxn_OxRdtase_N_sf"/>
</dbReference>
<protein>
    <submittedName>
        <fullName evidence="11">Aldehyde ferredoxin oxidoreductase family protein</fullName>
    </submittedName>
</protein>
<dbReference type="Pfam" id="PF01314">
    <property type="entry name" value="AFOR_C"/>
    <property type="match status" value="1"/>
</dbReference>
<keyword evidence="3" id="KW-0004">4Fe-4S</keyword>
<evidence type="ECO:0000256" key="1">
    <source>
        <dbReference type="ARBA" id="ARBA00001966"/>
    </source>
</evidence>
<dbReference type="Gene3D" id="3.60.9.10">
    <property type="entry name" value="Aldehyde ferredoxin oxidoreductase, N-terminal domain"/>
    <property type="match status" value="1"/>
</dbReference>
<keyword evidence="8" id="KW-0826">Tungsten</keyword>
<dbReference type="GO" id="GO:0046872">
    <property type="term" value="F:metal ion binding"/>
    <property type="evidence" value="ECO:0007669"/>
    <property type="project" value="UniProtKB-KW"/>
</dbReference>
<evidence type="ECO:0000256" key="7">
    <source>
        <dbReference type="ARBA" id="ARBA00023014"/>
    </source>
</evidence>
<dbReference type="InterPro" id="IPR001203">
    <property type="entry name" value="OxRdtase_Ald_Fedxn_C"/>
</dbReference>
<accession>A0A9E7MB85</accession>
<dbReference type="KEGG" id="thei:K1720_00760"/>
<dbReference type="Gene3D" id="1.10.599.10">
    <property type="entry name" value="Aldehyde Ferredoxin Oxidoreductase Protein, subunit A, domain 3"/>
    <property type="match status" value="1"/>
</dbReference>
<evidence type="ECO:0000259" key="10">
    <source>
        <dbReference type="SMART" id="SM00790"/>
    </source>
</evidence>
<comment type="cofactor">
    <cofactor evidence="1">
        <name>[4Fe-4S] cluster</name>
        <dbReference type="ChEBI" id="CHEBI:49883"/>
    </cofactor>
</comment>
<comment type="cofactor">
    <cofactor evidence="9">
        <name>tungstopterin</name>
        <dbReference type="ChEBI" id="CHEBI:30402"/>
    </cofactor>
</comment>
<dbReference type="SMART" id="SM00790">
    <property type="entry name" value="AFOR_N"/>
    <property type="match status" value="1"/>
</dbReference>
<dbReference type="RefSeq" id="WP_251949318.1">
    <property type="nucleotide sequence ID" value="NZ_CP080572.1"/>
</dbReference>
<name>A0A9E7MB85_9EURY</name>